<proteinExistence type="predicted"/>
<evidence type="ECO:0000313" key="6">
    <source>
        <dbReference type="EMBL" id="MFC4410677.1"/>
    </source>
</evidence>
<evidence type="ECO:0000256" key="4">
    <source>
        <dbReference type="ARBA" id="ARBA00023136"/>
    </source>
</evidence>
<organism evidence="6 7">
    <name type="scientific">Chungangia koreensis</name>
    <dbReference type="NCBI Taxonomy" id="752657"/>
    <lineage>
        <taxon>Bacteria</taxon>
        <taxon>Bacillati</taxon>
        <taxon>Bacillota</taxon>
        <taxon>Bacilli</taxon>
        <taxon>Lactobacillales</taxon>
        <taxon>Chungangia</taxon>
    </lineage>
</organism>
<feature type="transmembrane region" description="Helical" evidence="5">
    <location>
        <begin position="117"/>
        <end position="135"/>
    </location>
</feature>
<dbReference type="Pfam" id="PF02659">
    <property type="entry name" value="Mntp"/>
    <property type="match status" value="1"/>
</dbReference>
<comment type="caution">
    <text evidence="6">The sequence shown here is derived from an EMBL/GenBank/DDBJ whole genome shotgun (WGS) entry which is preliminary data.</text>
</comment>
<gene>
    <name evidence="6" type="ORF">ACFOZY_09655</name>
</gene>
<feature type="transmembrane region" description="Helical" evidence="5">
    <location>
        <begin position="6"/>
        <end position="22"/>
    </location>
</feature>
<accession>A0ABV8X8M7</accession>
<reference evidence="7" key="1">
    <citation type="journal article" date="2019" name="Int. J. Syst. Evol. Microbiol.">
        <title>The Global Catalogue of Microorganisms (GCM) 10K type strain sequencing project: providing services to taxonomists for standard genome sequencing and annotation.</title>
        <authorList>
            <consortium name="The Broad Institute Genomics Platform"/>
            <consortium name="The Broad Institute Genome Sequencing Center for Infectious Disease"/>
            <person name="Wu L."/>
            <person name="Ma J."/>
        </authorList>
    </citation>
    <scope>NUCLEOTIDE SEQUENCE [LARGE SCALE GENOMIC DNA]</scope>
    <source>
        <strain evidence="7">CCUG 59778</strain>
    </source>
</reference>
<evidence type="ECO:0000256" key="3">
    <source>
        <dbReference type="ARBA" id="ARBA00022989"/>
    </source>
</evidence>
<feature type="transmembrane region" description="Helical" evidence="5">
    <location>
        <begin position="147"/>
        <end position="165"/>
    </location>
</feature>
<dbReference type="InterPro" id="IPR003810">
    <property type="entry name" value="Mntp/YtaF"/>
</dbReference>
<keyword evidence="1" id="KW-1003">Cell membrane</keyword>
<keyword evidence="7" id="KW-1185">Reference proteome</keyword>
<evidence type="ECO:0000313" key="7">
    <source>
        <dbReference type="Proteomes" id="UP001595817"/>
    </source>
</evidence>
<feature type="transmembrane region" description="Helical" evidence="5">
    <location>
        <begin position="29"/>
        <end position="48"/>
    </location>
</feature>
<evidence type="ECO:0000256" key="2">
    <source>
        <dbReference type="ARBA" id="ARBA00022692"/>
    </source>
</evidence>
<dbReference type="PANTHER" id="PTHR35529:SF1">
    <property type="entry name" value="MANGANESE EFFLUX PUMP MNTP-RELATED"/>
    <property type="match status" value="1"/>
</dbReference>
<keyword evidence="3 5" id="KW-1133">Transmembrane helix</keyword>
<keyword evidence="2 5" id="KW-0812">Transmembrane</keyword>
<sequence>MWQEIVAGLMTAIDVAVIYALLPKMKGRLLLSVWTGILNILIPLAGFIAGEWSVHFLMEWSMWLSGILLALVGLHMMLHVENKPEPLVSPYILAFFVSLDTFSVSVSFGMLQLDKSIFVLSAGISACVLSYAALYLRTSVPLLRSRLLKPLAGLGLIIIGVLSFFR</sequence>
<dbReference type="PANTHER" id="PTHR35529">
    <property type="entry name" value="MANGANESE EFFLUX PUMP MNTP-RELATED"/>
    <property type="match status" value="1"/>
</dbReference>
<dbReference type="EMBL" id="JBHSEC010000019">
    <property type="protein sequence ID" value="MFC4410677.1"/>
    <property type="molecule type" value="Genomic_DNA"/>
</dbReference>
<evidence type="ECO:0000256" key="1">
    <source>
        <dbReference type="ARBA" id="ARBA00022475"/>
    </source>
</evidence>
<feature type="transmembrane region" description="Helical" evidence="5">
    <location>
        <begin position="90"/>
        <end position="111"/>
    </location>
</feature>
<dbReference type="Proteomes" id="UP001595817">
    <property type="component" value="Unassembled WGS sequence"/>
</dbReference>
<dbReference type="RefSeq" id="WP_378154788.1">
    <property type="nucleotide sequence ID" value="NZ_JBHSEC010000019.1"/>
</dbReference>
<evidence type="ECO:0000256" key="5">
    <source>
        <dbReference type="SAM" id="Phobius"/>
    </source>
</evidence>
<feature type="transmembrane region" description="Helical" evidence="5">
    <location>
        <begin position="60"/>
        <end position="78"/>
    </location>
</feature>
<protein>
    <submittedName>
        <fullName evidence="6">Manganese efflux pump</fullName>
    </submittedName>
</protein>
<name>A0ABV8X8M7_9LACT</name>
<keyword evidence="4 5" id="KW-0472">Membrane</keyword>